<dbReference type="SMART" id="SM00966">
    <property type="entry name" value="SpoVT_AbrB"/>
    <property type="match status" value="1"/>
</dbReference>
<protein>
    <submittedName>
        <fullName evidence="3">AbrB family transcriptional regulator</fullName>
    </submittedName>
</protein>
<sequence>MTAVTVSPKFQIVIPKEIRDSLGIVSGQKVQVVAYRGRIELVPLKAMEEMRGYLAGIDTTVAREDDRT</sequence>
<dbReference type="SUPFAM" id="SSF89447">
    <property type="entry name" value="AbrB/MazE/MraZ-like"/>
    <property type="match status" value="1"/>
</dbReference>
<evidence type="ECO:0000256" key="1">
    <source>
        <dbReference type="PROSITE-ProRule" id="PRU01076"/>
    </source>
</evidence>
<dbReference type="PROSITE" id="PS51740">
    <property type="entry name" value="SPOVT_ABRB"/>
    <property type="match status" value="1"/>
</dbReference>
<proteinExistence type="predicted"/>
<gene>
    <name evidence="3" type="ORF">C0099_08155</name>
</gene>
<keyword evidence="1" id="KW-0238">DNA-binding</keyword>
<dbReference type="OrthoDB" id="9811597at2"/>
<keyword evidence="4" id="KW-1185">Reference proteome</keyword>
<organism evidence="3 4">
    <name type="scientific">Pseudazoarcus pumilus</name>
    <dbReference type="NCBI Taxonomy" id="2067960"/>
    <lineage>
        <taxon>Bacteria</taxon>
        <taxon>Pseudomonadati</taxon>
        <taxon>Pseudomonadota</taxon>
        <taxon>Betaproteobacteria</taxon>
        <taxon>Rhodocyclales</taxon>
        <taxon>Zoogloeaceae</taxon>
        <taxon>Pseudazoarcus</taxon>
    </lineage>
</organism>
<feature type="domain" description="SpoVT-AbrB" evidence="2">
    <location>
        <begin position="1"/>
        <end position="46"/>
    </location>
</feature>
<dbReference type="InterPro" id="IPR037914">
    <property type="entry name" value="SpoVT-AbrB_sf"/>
</dbReference>
<evidence type="ECO:0000313" key="4">
    <source>
        <dbReference type="Proteomes" id="UP000242205"/>
    </source>
</evidence>
<name>A0A2I6S6M0_9RHOO</name>
<dbReference type="GO" id="GO:0003677">
    <property type="term" value="F:DNA binding"/>
    <property type="evidence" value="ECO:0007669"/>
    <property type="project" value="UniProtKB-UniRule"/>
</dbReference>
<dbReference type="NCBIfam" id="TIGR01439">
    <property type="entry name" value="lp_hng_hel_AbrB"/>
    <property type="match status" value="1"/>
</dbReference>
<dbReference type="Pfam" id="PF04014">
    <property type="entry name" value="MazE_antitoxin"/>
    <property type="match status" value="1"/>
</dbReference>
<dbReference type="Gene3D" id="2.10.260.10">
    <property type="match status" value="1"/>
</dbReference>
<evidence type="ECO:0000313" key="3">
    <source>
        <dbReference type="EMBL" id="AUN94906.1"/>
    </source>
</evidence>
<dbReference type="InterPro" id="IPR007159">
    <property type="entry name" value="SpoVT-AbrB_dom"/>
</dbReference>
<dbReference type="Proteomes" id="UP000242205">
    <property type="component" value="Chromosome"/>
</dbReference>
<dbReference type="EMBL" id="CP025682">
    <property type="protein sequence ID" value="AUN94906.1"/>
    <property type="molecule type" value="Genomic_DNA"/>
</dbReference>
<dbReference type="KEGG" id="atw:C0099_08155"/>
<reference evidence="3 4" key="1">
    <citation type="submission" date="2018-01" db="EMBL/GenBank/DDBJ databases">
        <authorList>
            <person name="Fu G.-Y."/>
        </authorList>
    </citation>
    <scope>NUCLEOTIDE SEQUENCE [LARGE SCALE GENOMIC DNA]</scope>
    <source>
        <strain evidence="3 4">SY39</strain>
    </source>
</reference>
<accession>A0A2I6S6M0</accession>
<dbReference type="RefSeq" id="WP_102246972.1">
    <property type="nucleotide sequence ID" value="NZ_CP025682.1"/>
</dbReference>
<evidence type="ECO:0000259" key="2">
    <source>
        <dbReference type="PROSITE" id="PS51740"/>
    </source>
</evidence>
<dbReference type="AlphaFoldDB" id="A0A2I6S6M0"/>